<dbReference type="InterPro" id="IPR003439">
    <property type="entry name" value="ABC_transporter-like_ATP-bd"/>
</dbReference>
<dbReference type="Proteomes" id="UP001056708">
    <property type="component" value="Chromosome"/>
</dbReference>
<feature type="domain" description="ABC transporter" evidence="3">
    <location>
        <begin position="2"/>
        <end position="233"/>
    </location>
</feature>
<evidence type="ECO:0000313" key="4">
    <source>
        <dbReference type="EMBL" id="USR90490.1"/>
    </source>
</evidence>
<dbReference type="PROSITE" id="PS50893">
    <property type="entry name" value="ABC_TRANSPORTER_2"/>
    <property type="match status" value="1"/>
</dbReference>
<gene>
    <name evidence="4" type="ORF">NEA10_16875</name>
</gene>
<evidence type="ECO:0000256" key="2">
    <source>
        <dbReference type="ARBA" id="ARBA00022840"/>
    </source>
</evidence>
<dbReference type="PROSITE" id="PS00211">
    <property type="entry name" value="ABC_TRANSPORTER_1"/>
    <property type="match status" value="1"/>
</dbReference>
<dbReference type="PANTHER" id="PTHR43514:SF1">
    <property type="entry name" value="SULFATE_THIOSULFATE IMPORT ATP-BINDING PROTEIN CYSA"/>
    <property type="match status" value="1"/>
</dbReference>
<dbReference type="PANTHER" id="PTHR43514">
    <property type="entry name" value="ABC TRANSPORTER I FAMILY MEMBER 10"/>
    <property type="match status" value="1"/>
</dbReference>
<proteinExistence type="predicted"/>
<dbReference type="InterPro" id="IPR050334">
    <property type="entry name" value="Molybdenum_import_ModC"/>
</dbReference>
<dbReference type="SUPFAM" id="SSF52540">
    <property type="entry name" value="P-loop containing nucleoside triphosphate hydrolases"/>
    <property type="match status" value="1"/>
</dbReference>
<keyword evidence="1" id="KW-0547">Nucleotide-binding</keyword>
<dbReference type="Gene3D" id="3.40.50.300">
    <property type="entry name" value="P-loop containing nucleotide triphosphate hydrolases"/>
    <property type="match status" value="1"/>
</dbReference>
<evidence type="ECO:0000256" key="1">
    <source>
        <dbReference type="ARBA" id="ARBA00022741"/>
    </source>
</evidence>
<dbReference type="GO" id="GO:0005524">
    <property type="term" value="F:ATP binding"/>
    <property type="evidence" value="ECO:0007669"/>
    <property type="project" value="UniProtKB-KW"/>
</dbReference>
<dbReference type="InterPro" id="IPR003593">
    <property type="entry name" value="AAA+_ATPase"/>
</dbReference>
<dbReference type="InterPro" id="IPR017871">
    <property type="entry name" value="ABC_transporter-like_CS"/>
</dbReference>
<accession>A0ABY5ANV4</accession>
<keyword evidence="2 4" id="KW-0067">ATP-binding</keyword>
<dbReference type="Pfam" id="PF00005">
    <property type="entry name" value="ABC_tran"/>
    <property type="match status" value="1"/>
</dbReference>
<organism evidence="4 5">
    <name type="scientific">Phormidium yuhuli AB48</name>
    <dbReference type="NCBI Taxonomy" id="2940671"/>
    <lineage>
        <taxon>Bacteria</taxon>
        <taxon>Bacillati</taxon>
        <taxon>Cyanobacteriota</taxon>
        <taxon>Cyanophyceae</taxon>
        <taxon>Oscillatoriophycideae</taxon>
        <taxon>Oscillatoriales</taxon>
        <taxon>Oscillatoriaceae</taxon>
        <taxon>Phormidium</taxon>
        <taxon>Phormidium yuhuli</taxon>
    </lineage>
</organism>
<dbReference type="EMBL" id="CP098611">
    <property type="protein sequence ID" value="USR90490.1"/>
    <property type="molecule type" value="Genomic_DNA"/>
</dbReference>
<name>A0ABY5ANV4_9CYAN</name>
<dbReference type="InterPro" id="IPR027417">
    <property type="entry name" value="P-loop_NTPase"/>
</dbReference>
<sequence length="391" mass="43701">MSLTVQIQKNLANYSLEVDFELERQPLGLLGRSGSGKSLTLRCIAGIDTPDAGRIVLNDRVLYDSRRGINLPSRDRRVGFVFQNYALFPHLTVRDNIAYGLKGCGKAERLRRVEEQLQQVQLLGLGDRYPHQLSGGQQQRVALARALAPEPDLLLLDEPFSALDAHLRSELEIQLSQTLADYRGLTLFVSHNLEEAYRLCPHLLVLSQGRMIAQGAKQSIFDNPGTVTVAQLTGCKNYSRLELLSSQQIRALDWNCTLETQGEVSPLHTHVGIRAHHLVFLEGLEGVNSFPAWLAGSSETPHRQTLYLKLGEPPASSQDYHVRGEVFKEVWEGLKCRPFPWFVGLLPSRLLLLEGGNHGVTEDTEVEKEKGRGRGRRGVIFGVQSRRNGLF</sequence>
<reference evidence="4" key="1">
    <citation type="submission" date="2022-06" db="EMBL/GenBank/DDBJ databases">
        <title>Genome sequence of Phormidium yuhuli AB48 isolated from an industrial photobioreactor environment.</title>
        <authorList>
            <person name="Qiu Y."/>
            <person name="Noonan A.J.C."/>
            <person name="Dofher K."/>
            <person name="Koch M."/>
            <person name="Kieft B."/>
            <person name="Lin X."/>
            <person name="Ziels R.M."/>
            <person name="Hallam S.J."/>
        </authorList>
    </citation>
    <scope>NUCLEOTIDE SEQUENCE</scope>
    <source>
        <strain evidence="4">AB48</strain>
    </source>
</reference>
<protein>
    <submittedName>
        <fullName evidence="4">Sulfate/molybdate ABC transporter ATP-binding protein</fullName>
    </submittedName>
</protein>
<evidence type="ECO:0000259" key="3">
    <source>
        <dbReference type="PROSITE" id="PS50893"/>
    </source>
</evidence>
<dbReference type="SMART" id="SM00382">
    <property type="entry name" value="AAA"/>
    <property type="match status" value="1"/>
</dbReference>
<evidence type="ECO:0000313" key="5">
    <source>
        <dbReference type="Proteomes" id="UP001056708"/>
    </source>
</evidence>
<keyword evidence="5" id="KW-1185">Reference proteome</keyword>
<dbReference type="RefSeq" id="WP_252662518.1">
    <property type="nucleotide sequence ID" value="NZ_CP098611.1"/>
</dbReference>